<protein>
    <submittedName>
        <fullName evidence="2">Uncharacterized protein</fullName>
    </submittedName>
</protein>
<evidence type="ECO:0000256" key="1">
    <source>
        <dbReference type="SAM" id="MobiDB-lite"/>
    </source>
</evidence>
<reference evidence="2" key="1">
    <citation type="submission" date="2024-01" db="EMBL/GenBank/DDBJ databases">
        <authorList>
            <person name="Webb A."/>
        </authorList>
    </citation>
    <scope>NUCLEOTIDE SEQUENCE</scope>
    <source>
        <strain evidence="2">Pm1</strain>
    </source>
</reference>
<organism evidence="2 3">
    <name type="scientific">Peronospora matthiolae</name>
    <dbReference type="NCBI Taxonomy" id="2874970"/>
    <lineage>
        <taxon>Eukaryota</taxon>
        <taxon>Sar</taxon>
        <taxon>Stramenopiles</taxon>
        <taxon>Oomycota</taxon>
        <taxon>Peronosporomycetes</taxon>
        <taxon>Peronosporales</taxon>
        <taxon>Peronosporaceae</taxon>
        <taxon>Peronospora</taxon>
    </lineage>
</organism>
<gene>
    <name evidence="2" type="ORF">PM001_LOCUS6544</name>
</gene>
<dbReference type="Proteomes" id="UP001162060">
    <property type="component" value="Unassembled WGS sequence"/>
</dbReference>
<name>A0AAV1TG14_9STRA</name>
<feature type="region of interest" description="Disordered" evidence="1">
    <location>
        <begin position="1"/>
        <end position="25"/>
    </location>
</feature>
<evidence type="ECO:0000313" key="3">
    <source>
        <dbReference type="Proteomes" id="UP001162060"/>
    </source>
</evidence>
<dbReference type="EMBL" id="CAKLBY020000051">
    <property type="protein sequence ID" value="CAK7920172.1"/>
    <property type="molecule type" value="Genomic_DNA"/>
</dbReference>
<comment type="caution">
    <text evidence="2">The sequence shown here is derived from an EMBL/GenBank/DDBJ whole genome shotgun (WGS) entry which is preliminary data.</text>
</comment>
<dbReference type="AlphaFoldDB" id="A0AAV1TG14"/>
<sequence>MEPNKFRPRAGFITDPSPSKPAPAVRVIRVKESESGESNPEFSE</sequence>
<evidence type="ECO:0000313" key="2">
    <source>
        <dbReference type="EMBL" id="CAK7920172.1"/>
    </source>
</evidence>
<proteinExistence type="predicted"/>
<accession>A0AAV1TG14</accession>